<dbReference type="AlphaFoldDB" id="A0A3B0CRC0"/>
<evidence type="ECO:0000313" key="3">
    <source>
        <dbReference type="Proteomes" id="UP000282311"/>
    </source>
</evidence>
<evidence type="ECO:0000313" key="2">
    <source>
        <dbReference type="EMBL" id="RKN85776.1"/>
    </source>
</evidence>
<proteinExistence type="predicted"/>
<organism evidence="2 3">
    <name type="scientific">Paenibacillus ginsengarvi</name>
    <dbReference type="NCBI Taxonomy" id="400777"/>
    <lineage>
        <taxon>Bacteria</taxon>
        <taxon>Bacillati</taxon>
        <taxon>Bacillota</taxon>
        <taxon>Bacilli</taxon>
        <taxon>Bacillales</taxon>
        <taxon>Paenibacillaceae</taxon>
        <taxon>Paenibacillus</taxon>
    </lineage>
</organism>
<dbReference type="PANTHER" id="PTHR34580">
    <property type="match status" value="1"/>
</dbReference>
<dbReference type="InterPro" id="IPR026881">
    <property type="entry name" value="WYL_dom"/>
</dbReference>
<dbReference type="PROSITE" id="PS52050">
    <property type="entry name" value="WYL"/>
    <property type="match status" value="1"/>
</dbReference>
<dbReference type="PANTHER" id="PTHR34580:SF9">
    <property type="entry name" value="SLL5097 PROTEIN"/>
    <property type="match status" value="1"/>
</dbReference>
<dbReference type="EMBL" id="RBAH01000003">
    <property type="protein sequence ID" value="RKN85776.1"/>
    <property type="molecule type" value="Genomic_DNA"/>
</dbReference>
<name>A0A3B0CRC0_9BACL</name>
<evidence type="ECO:0000259" key="1">
    <source>
        <dbReference type="Pfam" id="PF13280"/>
    </source>
</evidence>
<gene>
    <name evidence="2" type="ORF">D7M11_05405</name>
</gene>
<feature type="domain" description="WYL" evidence="1">
    <location>
        <begin position="134"/>
        <end position="200"/>
    </location>
</feature>
<keyword evidence="3" id="KW-1185">Reference proteome</keyword>
<sequence>MYMSNMHRLHWIDMQIRRMQYPNCSSIAEQFSISTRQAARDIEYLRDSLNAPVEYDFRRKGYFYTDEAFVLVNTFVTEQERQGLFYLAEQYGKLESEHARHLSKLFRRLIELGGADEGEIALPLFPIDEQELSIFDAINRSIETYTKLDITFVDGNGINREIRLSPYKIYSYGSDNYVVGYCEPTRLIRFFALKRLIEARLTEDRFDLTPLLKQAEIVPELADEANMAYVRINKPSYVGTFPFRFTAVENGLYRVEYDDPNRFLAVLFASPVEVSIVSPKWLRNLYSNTLEKKLHFHIEDDTICRSAPDMIVVNGRGDYDGKVGRSQMGVVLEHATRLP</sequence>
<dbReference type="Proteomes" id="UP000282311">
    <property type="component" value="Unassembled WGS sequence"/>
</dbReference>
<protein>
    <submittedName>
        <fullName evidence="2">WYL domain-containing protein</fullName>
    </submittedName>
</protein>
<reference evidence="2 3" key="1">
    <citation type="journal article" date="2007" name="Int. J. Syst. Evol. Microbiol.">
        <title>Paenibacillus ginsengarvi sp. nov., isolated from soil from ginseng cultivation.</title>
        <authorList>
            <person name="Yoon M.H."/>
            <person name="Ten L.N."/>
            <person name="Im W.T."/>
        </authorList>
    </citation>
    <scope>NUCLEOTIDE SEQUENCE [LARGE SCALE GENOMIC DNA]</scope>
    <source>
        <strain evidence="2 3">KCTC 13059</strain>
    </source>
</reference>
<dbReference type="InterPro" id="IPR051534">
    <property type="entry name" value="CBASS_pafABC_assoc_protein"/>
</dbReference>
<dbReference type="Pfam" id="PF13280">
    <property type="entry name" value="WYL"/>
    <property type="match status" value="1"/>
</dbReference>
<accession>A0A3B0CRC0</accession>
<comment type="caution">
    <text evidence="2">The sequence shown here is derived from an EMBL/GenBank/DDBJ whole genome shotgun (WGS) entry which is preliminary data.</text>
</comment>